<reference evidence="1" key="1">
    <citation type="submission" date="2020-10" db="EMBL/GenBank/DDBJ databases">
        <authorList>
            <person name="Hahn C.J."/>
            <person name="Laso-Perez R."/>
            <person name="Vulcano F."/>
            <person name="Vaziourakis K.-M."/>
            <person name="Stokke R."/>
            <person name="Steen I.H."/>
            <person name="Teske A."/>
            <person name="Boetius A."/>
            <person name="Liebeke M."/>
            <person name="Amann R."/>
            <person name="Knittel K."/>
        </authorList>
    </citation>
    <scope>NUCLEOTIDE SEQUENCE</scope>
    <source>
        <strain evidence="1">Gfbio:e3339647-f889-4370-9287-4fb5cb688e4c:AG392M11_GoMArc1</strain>
    </source>
</reference>
<name>A0A811T7F8_9EURY</name>
<dbReference type="Gene3D" id="1.10.150.240">
    <property type="entry name" value="Putative phosphatase, domain 2"/>
    <property type="match status" value="1"/>
</dbReference>
<sequence length="261" mass="29123">MATTIDFESEVGFIWDVDGVIVDSPHEMAWRLTAELPEWGVKNGRLDSEFYHDYVSGRPRYEGSDAILERLGVYKRLGAETDATKKELLERYCIRKNELFGTLVDEGQFEVFESSVAMIVVANEKKVMQAMASASKNAKRLIMKITREQVSKIAGKHCECNTLYSVFNVDASGMAGMTKSEIFAFASRQLHELSGGKIRYYIVIEDTPSGIVACNDNGMFCIGVRRIGDRSALTDAGADIVVDDLSELSYDHLRSAFLETL</sequence>
<comment type="caution">
    <text evidence="1">The sequence shown here is derived from an EMBL/GenBank/DDBJ whole genome shotgun (WGS) entry which is preliminary data.</text>
</comment>
<evidence type="ECO:0000313" key="2">
    <source>
        <dbReference type="Proteomes" id="UP000639006"/>
    </source>
</evidence>
<dbReference type="InterPro" id="IPR023214">
    <property type="entry name" value="HAD_sf"/>
</dbReference>
<organism evidence="1 2">
    <name type="scientific">Candidatus Argoarchaeum ethanivorans</name>
    <dbReference type="NCBI Taxonomy" id="2608793"/>
    <lineage>
        <taxon>Archaea</taxon>
        <taxon>Methanobacteriati</taxon>
        <taxon>Methanobacteriota</taxon>
        <taxon>Stenosarchaea group</taxon>
        <taxon>Methanomicrobia</taxon>
        <taxon>Methanosarcinales</taxon>
        <taxon>Methanosarcinales incertae sedis</taxon>
        <taxon>GOM Arc I cluster</taxon>
        <taxon>Candidatus Argoarchaeum</taxon>
    </lineage>
</organism>
<dbReference type="InterPro" id="IPR036412">
    <property type="entry name" value="HAD-like_sf"/>
</dbReference>
<dbReference type="SUPFAM" id="SSF56784">
    <property type="entry name" value="HAD-like"/>
    <property type="match status" value="1"/>
</dbReference>
<evidence type="ECO:0008006" key="3">
    <source>
        <dbReference type="Google" id="ProtNLM"/>
    </source>
</evidence>
<dbReference type="Proteomes" id="UP000639006">
    <property type="component" value="Unassembled WGS sequence"/>
</dbReference>
<dbReference type="InterPro" id="IPR023198">
    <property type="entry name" value="PGP-like_dom2"/>
</dbReference>
<dbReference type="EMBL" id="CAJHIQ010000026">
    <property type="protein sequence ID" value="CAD6493204.1"/>
    <property type="molecule type" value="Genomic_DNA"/>
</dbReference>
<dbReference type="Gene3D" id="3.40.50.1000">
    <property type="entry name" value="HAD superfamily/HAD-like"/>
    <property type="match status" value="1"/>
</dbReference>
<accession>A0A811T7F8</accession>
<proteinExistence type="predicted"/>
<gene>
    <name evidence="1" type="ORF">DIAAKJNI_00451</name>
</gene>
<evidence type="ECO:0000313" key="1">
    <source>
        <dbReference type="EMBL" id="CAD6493204.1"/>
    </source>
</evidence>
<protein>
    <recommendedName>
        <fullName evidence="3">Phosphatase</fullName>
    </recommendedName>
</protein>
<dbReference type="AlphaFoldDB" id="A0A811T7F8"/>